<evidence type="ECO:0000313" key="2">
    <source>
        <dbReference type="EMBL" id="EWZ29310.1"/>
    </source>
</evidence>
<reference evidence="2" key="1">
    <citation type="submission" date="2011-06" db="EMBL/GenBank/DDBJ databases">
        <title>The Genome Sequence of Fusarium oxysporum Fo47.</title>
        <authorList>
            <consortium name="The Broad Institute Genome Sequencing Platform"/>
            <person name="Ma L.-J."/>
            <person name="Gale L.R."/>
            <person name="Schwartz D.C."/>
            <person name="Zhou S."/>
            <person name="Corby-Kistler H."/>
            <person name="Young S.K."/>
            <person name="Zeng Q."/>
            <person name="Gargeya S."/>
            <person name="Fitzgerald M."/>
            <person name="Haas B."/>
            <person name="Abouelleil A."/>
            <person name="Alvarado L."/>
            <person name="Arachchi H.M."/>
            <person name="Berlin A."/>
            <person name="Brown A."/>
            <person name="Chapman S.B."/>
            <person name="Chen Z."/>
            <person name="Dunbar C."/>
            <person name="Freedman E."/>
            <person name="Gearin G."/>
            <person name="Gellesch M."/>
            <person name="Goldberg J."/>
            <person name="Griggs A."/>
            <person name="Gujja S."/>
            <person name="Heiman D."/>
            <person name="Howarth C."/>
            <person name="Larson L."/>
            <person name="Lui A."/>
            <person name="MacDonald P.J.P."/>
            <person name="Mehta T."/>
            <person name="Montmayeur A."/>
            <person name="Murphy C."/>
            <person name="Neiman D."/>
            <person name="Pearson M."/>
            <person name="Priest M."/>
            <person name="Roberts A."/>
            <person name="Saif S."/>
            <person name="Shea T."/>
            <person name="Shenoy N."/>
            <person name="Sisk P."/>
            <person name="Stolte C."/>
            <person name="Sykes S."/>
            <person name="Wortman J."/>
            <person name="Nusbaum C."/>
            <person name="Birren B."/>
        </authorList>
    </citation>
    <scope>NUCLEOTIDE SEQUENCE [LARGE SCALE GENOMIC DNA]</scope>
    <source>
        <strain evidence="2">Fo47</strain>
    </source>
</reference>
<dbReference type="EMBL" id="JH717914">
    <property type="protein sequence ID" value="EWZ29310.1"/>
    <property type="molecule type" value="Genomic_DNA"/>
</dbReference>
<organism evidence="2">
    <name type="scientific">Fusarium oxysporum Fo47</name>
    <dbReference type="NCBI Taxonomy" id="660027"/>
    <lineage>
        <taxon>Eukaryota</taxon>
        <taxon>Fungi</taxon>
        <taxon>Dikarya</taxon>
        <taxon>Ascomycota</taxon>
        <taxon>Pezizomycotina</taxon>
        <taxon>Sordariomycetes</taxon>
        <taxon>Hypocreomycetidae</taxon>
        <taxon>Hypocreales</taxon>
        <taxon>Nectriaceae</taxon>
        <taxon>Fusarium</taxon>
        <taxon>Fusarium oxysporum species complex</taxon>
    </lineage>
</organism>
<dbReference type="Proteomes" id="UP000030766">
    <property type="component" value="Unassembled WGS sequence"/>
</dbReference>
<sequence>MPALILDDSTIAPSKRMSASPPSRAVTHRGYLSIDQAINPDIS</sequence>
<name>W9JI50_FUSOX</name>
<dbReference type="HOGENOM" id="CLU_3242164_0_0_1"/>
<reference evidence="2" key="2">
    <citation type="submission" date="2012-06" db="EMBL/GenBank/DDBJ databases">
        <title>Annotation of the Genome Sequence of Fusarium oxysporum Fo47.</title>
        <authorList>
            <consortium name="The Broad Institute Genomics Platform"/>
            <person name="Ma L.-J."/>
            <person name="Corby-Kistler H."/>
            <person name="Broz K."/>
            <person name="Gale L.R."/>
            <person name="Jonkers W."/>
            <person name="O'Donnell K."/>
            <person name="Ploetz R."/>
            <person name="Steinberg C."/>
            <person name="Schwartz D.C."/>
            <person name="VanEtten H."/>
            <person name="Zhou S."/>
            <person name="Young S.K."/>
            <person name="Zeng Q."/>
            <person name="Gargeya S."/>
            <person name="Fitzgerald M."/>
            <person name="Abouelleil A."/>
            <person name="Alvarado L."/>
            <person name="Chapman S.B."/>
            <person name="Gainer-Dewar J."/>
            <person name="Goldberg J."/>
            <person name="Griggs A."/>
            <person name="Gujja S."/>
            <person name="Hansen M."/>
            <person name="Howarth C."/>
            <person name="Imamovic A."/>
            <person name="Ireland A."/>
            <person name="Larimer J."/>
            <person name="McCowan C."/>
            <person name="Murphy C."/>
            <person name="Pearson M."/>
            <person name="Poon T.W."/>
            <person name="Priest M."/>
            <person name="Roberts A."/>
            <person name="Saif S."/>
            <person name="Shea T."/>
            <person name="Sykes S."/>
            <person name="Wortman J."/>
            <person name="Nusbaum C."/>
            <person name="Birren B."/>
        </authorList>
    </citation>
    <scope>NUCLEOTIDE SEQUENCE</scope>
    <source>
        <strain evidence="2">Fo47</strain>
    </source>
</reference>
<proteinExistence type="predicted"/>
<gene>
    <name evidence="2" type="ORF">FOZG_17172</name>
</gene>
<accession>W9JI50</accession>
<dbReference type="AlphaFoldDB" id="W9JI50"/>
<evidence type="ECO:0000256" key="1">
    <source>
        <dbReference type="SAM" id="MobiDB-lite"/>
    </source>
</evidence>
<feature type="region of interest" description="Disordered" evidence="1">
    <location>
        <begin position="1"/>
        <end position="25"/>
    </location>
</feature>
<protein>
    <submittedName>
        <fullName evidence="2">Uncharacterized protein</fullName>
    </submittedName>
</protein>
<dbReference type="VEuPathDB" id="FungiDB:FOZG_17172"/>